<keyword evidence="5" id="KW-0472">Membrane</keyword>
<keyword evidence="3" id="KW-0328">Glycosyltransferase</keyword>
<dbReference type="GO" id="GO:0005886">
    <property type="term" value="C:plasma membrane"/>
    <property type="evidence" value="ECO:0007669"/>
    <property type="project" value="UniProtKB-SubCell"/>
</dbReference>
<evidence type="ECO:0000313" key="8">
    <source>
        <dbReference type="Proteomes" id="UP001296776"/>
    </source>
</evidence>
<protein>
    <submittedName>
        <fullName evidence="7">Glycosyl transferase family 2</fullName>
    </submittedName>
</protein>
<dbReference type="InterPro" id="IPR029044">
    <property type="entry name" value="Nucleotide-diphossugar_trans"/>
</dbReference>
<dbReference type="PANTHER" id="PTHR43646">
    <property type="entry name" value="GLYCOSYLTRANSFERASE"/>
    <property type="match status" value="1"/>
</dbReference>
<dbReference type="Pfam" id="PF00535">
    <property type="entry name" value="Glycos_transf_2"/>
    <property type="match status" value="1"/>
</dbReference>
<comment type="caution">
    <text evidence="7">The sequence shown here is derived from an EMBL/GenBank/DDBJ whole genome shotgun (WGS) entry which is preliminary data.</text>
</comment>
<keyword evidence="8" id="KW-1185">Reference proteome</keyword>
<dbReference type="GO" id="GO:0016757">
    <property type="term" value="F:glycosyltransferase activity"/>
    <property type="evidence" value="ECO:0007669"/>
    <property type="project" value="UniProtKB-KW"/>
</dbReference>
<dbReference type="Proteomes" id="UP001296776">
    <property type="component" value="Unassembled WGS sequence"/>
</dbReference>
<accession>A0AAJ0X8X8</accession>
<evidence type="ECO:0000256" key="5">
    <source>
        <dbReference type="ARBA" id="ARBA00023136"/>
    </source>
</evidence>
<evidence type="ECO:0000256" key="4">
    <source>
        <dbReference type="ARBA" id="ARBA00022679"/>
    </source>
</evidence>
<gene>
    <name evidence="7" type="ORF">CKO40_03515</name>
</gene>
<dbReference type="PANTHER" id="PTHR43646:SF2">
    <property type="entry name" value="GLYCOSYLTRANSFERASE 2-LIKE DOMAIN-CONTAINING PROTEIN"/>
    <property type="match status" value="1"/>
</dbReference>
<comment type="subcellular location">
    <subcellularLocation>
        <location evidence="1">Cell membrane</location>
    </subcellularLocation>
</comment>
<evidence type="ECO:0000256" key="1">
    <source>
        <dbReference type="ARBA" id="ARBA00004236"/>
    </source>
</evidence>
<dbReference type="RefSeq" id="WP_200344774.1">
    <property type="nucleotide sequence ID" value="NZ_NRSJ01000004.1"/>
</dbReference>
<organism evidence="7 8">
    <name type="scientific">Halochromatium glycolicum</name>
    <dbReference type="NCBI Taxonomy" id="85075"/>
    <lineage>
        <taxon>Bacteria</taxon>
        <taxon>Pseudomonadati</taxon>
        <taxon>Pseudomonadota</taxon>
        <taxon>Gammaproteobacteria</taxon>
        <taxon>Chromatiales</taxon>
        <taxon>Chromatiaceae</taxon>
        <taxon>Halochromatium</taxon>
    </lineage>
</organism>
<dbReference type="InterPro" id="IPR001173">
    <property type="entry name" value="Glyco_trans_2-like"/>
</dbReference>
<name>A0AAJ0X8X8_9GAMM</name>
<evidence type="ECO:0000256" key="3">
    <source>
        <dbReference type="ARBA" id="ARBA00022676"/>
    </source>
</evidence>
<sequence>MKASIVIPTLNEVELLPGLLDRLAAQTFRDFEVIVADAGSNDGTRELVRERGLILSDGGLPGVGRNRGAAIARGDLLFFFDADVLPPPDFLEKAIAEMEEKGIRLATCWFDPDSDHPLDALLFDLANLYVKLNLRTDPHAGGFAIFIERALFEQIGGFDESLKLAEDHELVKRAATQAPLHLLRSTRIRINVRRLIKDGRFNYAGKCLRVELYRLFYGEATEAIVDYQFGYDSDHQHGQQDPILTRLRQGLTDWNQDYTDTLERLSQEVRQTTGLQEEQLHKLRERFDALKEKVRRQLLG</sequence>
<reference evidence="7" key="2">
    <citation type="journal article" date="2020" name="Microorganisms">
        <title>Osmotic Adaptation and Compatible Solute Biosynthesis of Phototrophic Bacteria as Revealed from Genome Analyses.</title>
        <authorList>
            <person name="Imhoff J.F."/>
            <person name="Rahn T."/>
            <person name="Kunzel S."/>
            <person name="Keller A."/>
            <person name="Neulinger S.C."/>
        </authorList>
    </citation>
    <scope>NUCLEOTIDE SEQUENCE</scope>
    <source>
        <strain evidence="7">DSM 11080</strain>
    </source>
</reference>
<dbReference type="AlphaFoldDB" id="A0AAJ0X8X8"/>
<evidence type="ECO:0000256" key="2">
    <source>
        <dbReference type="ARBA" id="ARBA00022475"/>
    </source>
</evidence>
<proteinExistence type="predicted"/>
<feature type="domain" description="Glycosyltransferase 2-like" evidence="6">
    <location>
        <begin position="4"/>
        <end position="120"/>
    </location>
</feature>
<keyword evidence="4 7" id="KW-0808">Transferase</keyword>
<dbReference type="EMBL" id="NRSJ01000004">
    <property type="protein sequence ID" value="MBK1703638.1"/>
    <property type="molecule type" value="Genomic_DNA"/>
</dbReference>
<evidence type="ECO:0000313" key="7">
    <source>
        <dbReference type="EMBL" id="MBK1703638.1"/>
    </source>
</evidence>
<keyword evidence="2" id="KW-1003">Cell membrane</keyword>
<evidence type="ECO:0000259" key="6">
    <source>
        <dbReference type="Pfam" id="PF00535"/>
    </source>
</evidence>
<dbReference type="SUPFAM" id="SSF53448">
    <property type="entry name" value="Nucleotide-diphospho-sugar transferases"/>
    <property type="match status" value="1"/>
</dbReference>
<reference evidence="7" key="1">
    <citation type="submission" date="2017-08" db="EMBL/GenBank/DDBJ databases">
        <authorList>
            <person name="Imhoff J.F."/>
            <person name="Rahn T."/>
            <person name="Kuenzel S."/>
            <person name="Neulinger S.C."/>
        </authorList>
    </citation>
    <scope>NUCLEOTIDE SEQUENCE</scope>
    <source>
        <strain evidence="7">DSM 11080</strain>
    </source>
</reference>
<dbReference type="Gene3D" id="3.90.550.10">
    <property type="entry name" value="Spore Coat Polysaccharide Biosynthesis Protein SpsA, Chain A"/>
    <property type="match status" value="1"/>
</dbReference>